<proteinExistence type="predicted"/>
<dbReference type="Proteomes" id="UP000326877">
    <property type="component" value="Unassembled WGS sequence"/>
</dbReference>
<sequence>MSGTALFGTTGAAEEAWLQYKKYLPLTMYKNNNINVQMTAPGSIQCLLDTSDQGSGYVNDYWAALVEGYRAYLQCLTQWANEMGLQYYFQVSYNMSLDALASISEVNTPDPLTKTC</sequence>
<dbReference type="AlphaFoldDB" id="A0A5N7CEV3"/>
<name>A0A5N7CEV3_PETAA</name>
<reference evidence="1" key="1">
    <citation type="submission" date="2019-04" db="EMBL/GenBank/DDBJ databases">
        <title>Friends and foes A comparative genomics studyof 23 Aspergillus species from section Flavi.</title>
        <authorList>
            <consortium name="DOE Joint Genome Institute"/>
            <person name="Kjaerbolling I."/>
            <person name="Vesth T."/>
            <person name="Frisvad J.C."/>
            <person name="Nybo J.L."/>
            <person name="Theobald S."/>
            <person name="Kildgaard S."/>
            <person name="Isbrandt T."/>
            <person name="Kuo A."/>
            <person name="Sato A."/>
            <person name="Lyhne E.K."/>
            <person name="Kogle M.E."/>
            <person name="Wiebenga A."/>
            <person name="Kun R.S."/>
            <person name="Lubbers R.J."/>
            <person name="Makela M.R."/>
            <person name="Barry K."/>
            <person name="Chovatia M."/>
            <person name="Clum A."/>
            <person name="Daum C."/>
            <person name="Haridas S."/>
            <person name="He G."/>
            <person name="LaButti K."/>
            <person name="Lipzen A."/>
            <person name="Mondo S."/>
            <person name="Riley R."/>
            <person name="Salamov A."/>
            <person name="Simmons B.A."/>
            <person name="Magnuson J.K."/>
            <person name="Henrissat B."/>
            <person name="Mortensen U.H."/>
            <person name="Larsen T.O."/>
            <person name="Devries R.P."/>
            <person name="Grigoriev I.V."/>
            <person name="Machida M."/>
            <person name="Baker S.E."/>
            <person name="Andersen M.R."/>
        </authorList>
    </citation>
    <scope>NUCLEOTIDE SEQUENCE [LARGE SCALE GENOMIC DNA]</scope>
    <source>
        <strain evidence="1">IBT 14317</strain>
    </source>
</reference>
<gene>
    <name evidence="1" type="ORF">BDV23DRAFT_181570</name>
</gene>
<evidence type="ECO:0000313" key="1">
    <source>
        <dbReference type="EMBL" id="KAE8392417.1"/>
    </source>
</evidence>
<organism evidence="1">
    <name type="scientific">Petromyces alliaceus</name>
    <name type="common">Aspergillus alliaceus</name>
    <dbReference type="NCBI Taxonomy" id="209559"/>
    <lineage>
        <taxon>Eukaryota</taxon>
        <taxon>Fungi</taxon>
        <taxon>Dikarya</taxon>
        <taxon>Ascomycota</taxon>
        <taxon>Pezizomycotina</taxon>
        <taxon>Eurotiomycetes</taxon>
        <taxon>Eurotiomycetidae</taxon>
        <taxon>Eurotiales</taxon>
        <taxon>Aspergillaceae</taxon>
        <taxon>Aspergillus</taxon>
        <taxon>Aspergillus subgen. Circumdati</taxon>
    </lineage>
</organism>
<dbReference type="OrthoDB" id="2588159at2759"/>
<protein>
    <submittedName>
        <fullName evidence="1">Uncharacterized protein</fullName>
    </submittedName>
</protein>
<dbReference type="EMBL" id="ML735237">
    <property type="protein sequence ID" value="KAE8392417.1"/>
    <property type="molecule type" value="Genomic_DNA"/>
</dbReference>
<accession>A0A5N7CEV3</accession>